<evidence type="ECO:0008006" key="5">
    <source>
        <dbReference type="Google" id="ProtNLM"/>
    </source>
</evidence>
<name>A0ABQ0SAH8_NOVHA</name>
<evidence type="ECO:0000256" key="1">
    <source>
        <dbReference type="SAM" id="MobiDB-lite"/>
    </source>
</evidence>
<keyword evidence="2" id="KW-0812">Transmembrane</keyword>
<dbReference type="RefSeq" id="WP_003616957.1">
    <property type="nucleotide sequence ID" value="NZ_BJNN01000005.1"/>
</dbReference>
<keyword evidence="4" id="KW-1185">Reference proteome</keyword>
<accession>A0ABQ0SAH8</accession>
<keyword evidence="2" id="KW-0472">Membrane</keyword>
<reference evidence="3 4" key="1">
    <citation type="submission" date="2019-06" db="EMBL/GenBank/DDBJ databases">
        <title>Whole genome shotgun sequence of Komagataeibacter hansenii NBRC 14820.</title>
        <authorList>
            <person name="Hosoyama A."/>
            <person name="Uohara A."/>
            <person name="Ohji S."/>
            <person name="Ichikawa N."/>
        </authorList>
    </citation>
    <scope>NUCLEOTIDE SEQUENCE [LARGE SCALE GENOMIC DNA]</scope>
    <source>
        <strain evidence="3 4">NBRC 14820</strain>
    </source>
</reference>
<evidence type="ECO:0000313" key="3">
    <source>
        <dbReference type="EMBL" id="GEC62214.1"/>
    </source>
</evidence>
<comment type="caution">
    <text evidence="3">The sequence shown here is derived from an EMBL/GenBank/DDBJ whole genome shotgun (WGS) entry which is preliminary data.</text>
</comment>
<sequence length="137" mass="14512">MIRLFITLPFVLGLIILAACNQGSTPMTWLELKWDSSPGVLALVTGAVFYALGYVCAWIGTLGQIRRARKAEQQVRTLETETATLRASLAANAAMAATATPPSAYAAAPIAPAQPQITITQAPTPTIPAPPHDENRT</sequence>
<dbReference type="EMBL" id="BJNN01000005">
    <property type="protein sequence ID" value="GEC62214.1"/>
    <property type="molecule type" value="Genomic_DNA"/>
</dbReference>
<keyword evidence="2" id="KW-1133">Transmembrane helix</keyword>
<organism evidence="3 4">
    <name type="scientific">Novacetimonas hansenii</name>
    <name type="common">Komagataeibacter hansenii</name>
    <dbReference type="NCBI Taxonomy" id="436"/>
    <lineage>
        <taxon>Bacteria</taxon>
        <taxon>Pseudomonadati</taxon>
        <taxon>Pseudomonadota</taxon>
        <taxon>Alphaproteobacteria</taxon>
        <taxon>Acetobacterales</taxon>
        <taxon>Acetobacteraceae</taxon>
        <taxon>Novacetimonas</taxon>
    </lineage>
</organism>
<dbReference type="Proteomes" id="UP000319478">
    <property type="component" value="Unassembled WGS sequence"/>
</dbReference>
<feature type="region of interest" description="Disordered" evidence="1">
    <location>
        <begin position="118"/>
        <end position="137"/>
    </location>
</feature>
<evidence type="ECO:0000256" key="2">
    <source>
        <dbReference type="SAM" id="Phobius"/>
    </source>
</evidence>
<protein>
    <recommendedName>
        <fullName evidence="5">Lipopolysaccharide assembly protein A domain-containing protein</fullName>
    </recommendedName>
</protein>
<gene>
    <name evidence="3" type="ORF">GHA01_00630</name>
</gene>
<dbReference type="PROSITE" id="PS51257">
    <property type="entry name" value="PROKAR_LIPOPROTEIN"/>
    <property type="match status" value="1"/>
</dbReference>
<evidence type="ECO:0000313" key="4">
    <source>
        <dbReference type="Proteomes" id="UP000319478"/>
    </source>
</evidence>
<proteinExistence type="predicted"/>
<feature type="transmembrane region" description="Helical" evidence="2">
    <location>
        <begin position="38"/>
        <end position="60"/>
    </location>
</feature>